<protein>
    <submittedName>
        <fullName evidence="2">Uncharacterized protein</fullName>
    </submittedName>
</protein>
<sequence>MTAGHTHLTPDLPPVVEIPDLPGAQRSGRAVAEDGESGREDAGNGRGAHHDERDGRHESAGQDSGG</sequence>
<comment type="caution">
    <text evidence="2">The sequence shown here is derived from an EMBL/GenBank/DDBJ whole genome shotgun (WGS) entry which is preliminary data.</text>
</comment>
<dbReference type="AlphaFoldDB" id="A0A9X7JUV6"/>
<dbReference type="RefSeq" id="WP_106674142.1">
    <property type="nucleotide sequence ID" value="NZ_PXWG01000003.1"/>
</dbReference>
<dbReference type="Proteomes" id="UP000242427">
    <property type="component" value="Unassembled WGS sequence"/>
</dbReference>
<feature type="compositionally biased region" description="Basic and acidic residues" evidence="1">
    <location>
        <begin position="36"/>
        <end position="60"/>
    </location>
</feature>
<name>A0A9X7JUV6_9ACTN</name>
<evidence type="ECO:0000313" key="2">
    <source>
        <dbReference type="EMBL" id="PSJ30193.1"/>
    </source>
</evidence>
<evidence type="ECO:0000313" key="3">
    <source>
        <dbReference type="Proteomes" id="UP000242427"/>
    </source>
</evidence>
<dbReference type="OrthoDB" id="5197724at2"/>
<accession>A0A9X7JUV6</accession>
<gene>
    <name evidence="2" type="ORF">B7P34_02775</name>
</gene>
<proteinExistence type="predicted"/>
<keyword evidence="3" id="KW-1185">Reference proteome</keyword>
<reference evidence="2 3" key="1">
    <citation type="submission" date="2018-03" db="EMBL/GenBank/DDBJ databases">
        <title>Chitinolytic properties of Streptosporangium nondiastaticum TBG75A20.</title>
        <authorList>
            <person name="Gayathri V."/>
            <person name="Shiburaj S."/>
        </authorList>
    </citation>
    <scope>NUCLEOTIDE SEQUENCE [LARGE SCALE GENOMIC DNA]</scope>
    <source>
        <strain evidence="2 3">TBG75A20</strain>
    </source>
</reference>
<dbReference type="EMBL" id="PXWG01000003">
    <property type="protein sequence ID" value="PSJ30193.1"/>
    <property type="molecule type" value="Genomic_DNA"/>
</dbReference>
<evidence type="ECO:0000256" key="1">
    <source>
        <dbReference type="SAM" id="MobiDB-lite"/>
    </source>
</evidence>
<feature type="region of interest" description="Disordered" evidence="1">
    <location>
        <begin position="1"/>
        <end position="66"/>
    </location>
</feature>
<organism evidence="2 3">
    <name type="scientific">Streptosporangium nondiastaticum</name>
    <dbReference type="NCBI Taxonomy" id="35764"/>
    <lineage>
        <taxon>Bacteria</taxon>
        <taxon>Bacillati</taxon>
        <taxon>Actinomycetota</taxon>
        <taxon>Actinomycetes</taxon>
        <taxon>Streptosporangiales</taxon>
        <taxon>Streptosporangiaceae</taxon>
        <taxon>Streptosporangium</taxon>
    </lineage>
</organism>